<dbReference type="GO" id="GO:0005886">
    <property type="term" value="C:plasma membrane"/>
    <property type="evidence" value="ECO:0007669"/>
    <property type="project" value="UniProtKB-SubCell"/>
</dbReference>
<sequence length="296" mass="31618">MTWFQSLILGLVQGLTEFLPVSSSAHVRLTAVVAGWPDPGAAFTAVAQIGTEIAIVIYFRKDIARILVAWLRSITDRSARGNQDARIGWLVILGSIPIAVLGVTFKDHIEGPFRDLRLIALSFIVLGIALGVADHLATRAERGGRHRSVRPRKNLDQLTVRDGLLYGAWQALALVPGVSRSGATITGGLFLGYNRAAAARYSFLLAIPAVLGSGAYELREIGGEGAQVAWGPTILATVVGGLVGYAVIAWFMNWVATRSFMPFVWYRIVVGLALLVLVGLGVLDPLAGAGHLDEAD</sequence>
<evidence type="ECO:0000256" key="6">
    <source>
        <dbReference type="ARBA" id="ARBA00022692"/>
    </source>
</evidence>
<comment type="subcellular location">
    <subcellularLocation>
        <location evidence="1 17">Cell membrane</location>
        <topology evidence="1 17">Multi-pass membrane protein</topology>
    </subcellularLocation>
</comment>
<feature type="transmembrane region" description="Helical" evidence="17">
    <location>
        <begin position="264"/>
        <end position="283"/>
    </location>
</feature>
<dbReference type="PANTHER" id="PTHR30622:SF4">
    <property type="entry name" value="UNDECAPRENYL-DIPHOSPHATASE"/>
    <property type="match status" value="1"/>
</dbReference>
<dbReference type="NCBIfam" id="TIGR00753">
    <property type="entry name" value="undec_PP_bacA"/>
    <property type="match status" value="1"/>
</dbReference>
<keyword evidence="5 17" id="KW-1003">Cell membrane</keyword>
<keyword evidence="19" id="KW-1185">Reference proteome</keyword>
<evidence type="ECO:0000256" key="5">
    <source>
        <dbReference type="ARBA" id="ARBA00022475"/>
    </source>
</evidence>
<comment type="caution">
    <text evidence="18">The sequence shown here is derived from an EMBL/GenBank/DDBJ whole genome shotgun (WGS) entry which is preliminary data.</text>
</comment>
<evidence type="ECO:0000256" key="17">
    <source>
        <dbReference type="HAMAP-Rule" id="MF_01006"/>
    </source>
</evidence>
<evidence type="ECO:0000256" key="3">
    <source>
        <dbReference type="ARBA" id="ARBA00012374"/>
    </source>
</evidence>
<feature type="transmembrane region" description="Helical" evidence="17">
    <location>
        <begin position="40"/>
        <end position="59"/>
    </location>
</feature>
<dbReference type="GO" id="GO:0008360">
    <property type="term" value="P:regulation of cell shape"/>
    <property type="evidence" value="ECO:0007669"/>
    <property type="project" value="UniProtKB-KW"/>
</dbReference>
<evidence type="ECO:0000256" key="8">
    <source>
        <dbReference type="ARBA" id="ARBA00022960"/>
    </source>
</evidence>
<evidence type="ECO:0000256" key="11">
    <source>
        <dbReference type="ARBA" id="ARBA00023136"/>
    </source>
</evidence>
<keyword evidence="6 17" id="KW-0812">Transmembrane</keyword>
<evidence type="ECO:0000256" key="7">
    <source>
        <dbReference type="ARBA" id="ARBA00022801"/>
    </source>
</evidence>
<keyword evidence="13 17" id="KW-0961">Cell wall biogenesis/degradation</keyword>
<feature type="transmembrane region" description="Helical" evidence="17">
    <location>
        <begin position="198"/>
        <end position="216"/>
    </location>
</feature>
<evidence type="ECO:0000256" key="9">
    <source>
        <dbReference type="ARBA" id="ARBA00022984"/>
    </source>
</evidence>
<evidence type="ECO:0000256" key="12">
    <source>
        <dbReference type="ARBA" id="ARBA00023251"/>
    </source>
</evidence>
<dbReference type="GO" id="GO:0071555">
    <property type="term" value="P:cell wall organization"/>
    <property type="evidence" value="ECO:0007669"/>
    <property type="project" value="UniProtKB-KW"/>
</dbReference>
<dbReference type="InterPro" id="IPR003824">
    <property type="entry name" value="UppP"/>
</dbReference>
<evidence type="ECO:0000313" key="19">
    <source>
        <dbReference type="Proteomes" id="UP000694501"/>
    </source>
</evidence>
<dbReference type="RefSeq" id="WP_211039306.1">
    <property type="nucleotide sequence ID" value="NZ_JAELVF020000002.1"/>
</dbReference>
<comment type="miscellaneous">
    <text evidence="17">Bacitracin is thought to be involved in the inhibition of peptidoglycan synthesis by sequestering undecaprenyl diphosphate, thereby reducing the pool of lipid carrier available.</text>
</comment>
<feature type="transmembrane region" description="Helical" evidence="17">
    <location>
        <begin position="87"/>
        <end position="105"/>
    </location>
</feature>
<reference evidence="18" key="1">
    <citation type="submission" date="2021-06" db="EMBL/GenBank/DDBJ databases">
        <title>Sequencing of actinobacteria type strains.</title>
        <authorList>
            <person name="Nguyen G.-S."/>
            <person name="Wentzel A."/>
        </authorList>
    </citation>
    <scope>NUCLEOTIDE SEQUENCE</scope>
    <source>
        <strain evidence="18">P38-E01</strain>
    </source>
</reference>
<evidence type="ECO:0000256" key="1">
    <source>
        <dbReference type="ARBA" id="ARBA00004651"/>
    </source>
</evidence>
<comment type="catalytic activity">
    <reaction evidence="16 17">
        <text>di-trans,octa-cis-undecaprenyl diphosphate + H2O = di-trans,octa-cis-undecaprenyl phosphate + phosphate + H(+)</text>
        <dbReference type="Rhea" id="RHEA:28094"/>
        <dbReference type="ChEBI" id="CHEBI:15377"/>
        <dbReference type="ChEBI" id="CHEBI:15378"/>
        <dbReference type="ChEBI" id="CHEBI:43474"/>
        <dbReference type="ChEBI" id="CHEBI:58405"/>
        <dbReference type="ChEBI" id="CHEBI:60392"/>
        <dbReference type="EC" id="3.6.1.27"/>
    </reaction>
</comment>
<dbReference type="NCBIfam" id="NF001392">
    <property type="entry name" value="PRK00281.2-1"/>
    <property type="match status" value="1"/>
</dbReference>
<dbReference type="EMBL" id="JAELVF020000002">
    <property type="protein sequence ID" value="MBU7600070.1"/>
    <property type="molecule type" value="Genomic_DNA"/>
</dbReference>
<evidence type="ECO:0000256" key="14">
    <source>
        <dbReference type="ARBA" id="ARBA00032707"/>
    </source>
</evidence>
<evidence type="ECO:0000256" key="2">
    <source>
        <dbReference type="ARBA" id="ARBA00010621"/>
    </source>
</evidence>
<dbReference type="EC" id="3.6.1.27" evidence="3 17"/>
<dbReference type="PANTHER" id="PTHR30622">
    <property type="entry name" value="UNDECAPRENYL-DIPHOSPHATASE"/>
    <property type="match status" value="1"/>
</dbReference>
<dbReference type="GO" id="GO:0050380">
    <property type="term" value="F:undecaprenyl-diphosphatase activity"/>
    <property type="evidence" value="ECO:0007669"/>
    <property type="project" value="UniProtKB-UniRule"/>
</dbReference>
<name>A0A949JTX7_9ACTN</name>
<accession>A0A949JTX7</accession>
<gene>
    <name evidence="17" type="primary">uppP</name>
    <name evidence="18" type="ORF">JGS22_021145</name>
</gene>
<dbReference type="AlphaFoldDB" id="A0A949JTX7"/>
<feature type="transmembrane region" description="Helical" evidence="17">
    <location>
        <begin position="228"/>
        <end position="252"/>
    </location>
</feature>
<protein>
    <recommendedName>
        <fullName evidence="4 17">Undecaprenyl-diphosphatase</fullName>
        <ecNumber evidence="3 17">3.6.1.27</ecNumber>
    </recommendedName>
    <alternativeName>
        <fullName evidence="15 17">Bacitracin resistance protein</fullName>
    </alternativeName>
    <alternativeName>
        <fullName evidence="14 17">Undecaprenyl pyrophosphate phosphatase</fullName>
    </alternativeName>
</protein>
<keyword evidence="12 17" id="KW-0046">Antibiotic resistance</keyword>
<keyword evidence="10 17" id="KW-1133">Transmembrane helix</keyword>
<comment type="function">
    <text evidence="17">Catalyzes the dephosphorylation of undecaprenyl diphosphate (UPP). Confers resistance to bacitracin.</text>
</comment>
<dbReference type="GO" id="GO:0046677">
    <property type="term" value="P:response to antibiotic"/>
    <property type="evidence" value="ECO:0007669"/>
    <property type="project" value="UniProtKB-UniRule"/>
</dbReference>
<evidence type="ECO:0000256" key="15">
    <source>
        <dbReference type="ARBA" id="ARBA00032932"/>
    </source>
</evidence>
<organism evidence="18 19">
    <name type="scientific">Streptomyces tardus</name>
    <dbReference type="NCBI Taxonomy" id="2780544"/>
    <lineage>
        <taxon>Bacteria</taxon>
        <taxon>Bacillati</taxon>
        <taxon>Actinomycetota</taxon>
        <taxon>Actinomycetes</taxon>
        <taxon>Kitasatosporales</taxon>
        <taxon>Streptomycetaceae</taxon>
        <taxon>Streptomyces</taxon>
    </lineage>
</organism>
<dbReference type="Proteomes" id="UP000694501">
    <property type="component" value="Unassembled WGS sequence"/>
</dbReference>
<feature type="transmembrane region" description="Helical" evidence="17">
    <location>
        <begin position="117"/>
        <end position="137"/>
    </location>
</feature>
<comment type="similarity">
    <text evidence="2 17">Belongs to the UppP family.</text>
</comment>
<evidence type="ECO:0000256" key="13">
    <source>
        <dbReference type="ARBA" id="ARBA00023316"/>
    </source>
</evidence>
<evidence type="ECO:0000256" key="16">
    <source>
        <dbReference type="ARBA" id="ARBA00047594"/>
    </source>
</evidence>
<keyword evidence="8 17" id="KW-0133">Cell shape</keyword>
<evidence type="ECO:0000313" key="18">
    <source>
        <dbReference type="EMBL" id="MBU7600070.1"/>
    </source>
</evidence>
<keyword evidence="7 17" id="KW-0378">Hydrolase</keyword>
<dbReference type="GO" id="GO:0009252">
    <property type="term" value="P:peptidoglycan biosynthetic process"/>
    <property type="evidence" value="ECO:0007669"/>
    <property type="project" value="UniProtKB-KW"/>
</dbReference>
<dbReference type="HAMAP" id="MF_01006">
    <property type="entry name" value="Undec_diphosphatase"/>
    <property type="match status" value="1"/>
</dbReference>
<evidence type="ECO:0000256" key="4">
    <source>
        <dbReference type="ARBA" id="ARBA00021581"/>
    </source>
</evidence>
<keyword evidence="9 17" id="KW-0573">Peptidoglycan synthesis</keyword>
<keyword evidence="11 17" id="KW-0472">Membrane</keyword>
<proteinExistence type="inferred from homology"/>
<evidence type="ECO:0000256" key="10">
    <source>
        <dbReference type="ARBA" id="ARBA00022989"/>
    </source>
</evidence>
<dbReference type="Pfam" id="PF02673">
    <property type="entry name" value="BacA"/>
    <property type="match status" value="1"/>
</dbReference>